<evidence type="ECO:0000256" key="3">
    <source>
        <dbReference type="ARBA" id="ARBA00022679"/>
    </source>
</evidence>
<evidence type="ECO:0000256" key="4">
    <source>
        <dbReference type="ARBA" id="ARBA00022683"/>
    </source>
</evidence>
<dbReference type="GO" id="GO:0009401">
    <property type="term" value="P:phosphoenolpyruvate-dependent sugar phosphotransferase system"/>
    <property type="evidence" value="ECO:0007669"/>
    <property type="project" value="UniProtKB-KW"/>
</dbReference>
<keyword evidence="4" id="KW-0598">Phosphotransferase system</keyword>
<dbReference type="RefSeq" id="WP_135658291.1">
    <property type="nucleotide sequence ID" value="NZ_JAJUFJ010000007.1"/>
</dbReference>
<name>A0A4Z0YAA8_9FIRM</name>
<dbReference type="Proteomes" id="UP000297714">
    <property type="component" value="Unassembled WGS sequence"/>
</dbReference>
<dbReference type="SUPFAM" id="SSF46973">
    <property type="entry name" value="Enzyme IIa from lactose specific PTS, IIa-lac"/>
    <property type="match status" value="1"/>
</dbReference>
<dbReference type="PANTHER" id="PTHR34382:SF7">
    <property type="entry name" value="PTS SYSTEM N,N'-DIACETYLCHITOBIOSE-SPECIFIC EIIA COMPONENT"/>
    <property type="match status" value="1"/>
</dbReference>
<dbReference type="OrthoDB" id="389577at2"/>
<organism evidence="8 9">
    <name type="scientific">Caproiciproducens galactitolivorans</name>
    <dbReference type="NCBI Taxonomy" id="642589"/>
    <lineage>
        <taxon>Bacteria</taxon>
        <taxon>Bacillati</taxon>
        <taxon>Bacillota</taxon>
        <taxon>Clostridia</taxon>
        <taxon>Eubacteriales</taxon>
        <taxon>Acutalibacteraceae</taxon>
        <taxon>Caproiciproducens</taxon>
    </lineage>
</organism>
<sequence length="108" mass="12088">MSIETISMQLIVNSGDAKSQAMEAIQSAKNGKIAEARAQIDKAGEYLTEAHRFQTEIIQEEADGNIKNMSVLLAHAQDHLMSAIMIIDIAKEFIDLYEKFFKNKEEGK</sequence>
<keyword evidence="6" id="KW-0479">Metal-binding</keyword>
<proteinExistence type="predicted"/>
<feature type="modified residue" description="Phosphohistidine; by HPr" evidence="7">
    <location>
        <position position="75"/>
    </location>
</feature>
<evidence type="ECO:0000256" key="1">
    <source>
        <dbReference type="ARBA" id="ARBA00022448"/>
    </source>
</evidence>
<comment type="cofactor">
    <cofactor evidence="6">
        <name>Mg(2+)</name>
        <dbReference type="ChEBI" id="CHEBI:18420"/>
    </cofactor>
    <text evidence="6">Binds 1 Mg(2+) ion per trimer.</text>
</comment>
<dbReference type="InterPro" id="IPR036542">
    <property type="entry name" value="PTS_IIA_lac/cel_sf"/>
</dbReference>
<evidence type="ECO:0000256" key="5">
    <source>
        <dbReference type="PIRSR" id="PIRSR000699-1"/>
    </source>
</evidence>
<dbReference type="PIRSF" id="PIRSF000699">
    <property type="entry name" value="PTS_IILac_III"/>
    <property type="match status" value="1"/>
</dbReference>
<keyword evidence="1" id="KW-0813">Transport</keyword>
<dbReference type="GO" id="GO:0046872">
    <property type="term" value="F:metal ion binding"/>
    <property type="evidence" value="ECO:0007669"/>
    <property type="project" value="UniProtKB-KW"/>
</dbReference>
<dbReference type="GO" id="GO:0016740">
    <property type="term" value="F:transferase activity"/>
    <property type="evidence" value="ECO:0007669"/>
    <property type="project" value="UniProtKB-KW"/>
</dbReference>
<dbReference type="CDD" id="cd00215">
    <property type="entry name" value="PTS_IIA_lac"/>
    <property type="match status" value="1"/>
</dbReference>
<keyword evidence="6" id="KW-0460">Magnesium</keyword>
<reference evidence="8 9" key="1">
    <citation type="submission" date="2019-04" db="EMBL/GenBank/DDBJ databases">
        <authorList>
            <person name="Poehlein A."/>
            <person name="Bengelsdorf F.R."/>
            <person name="Duerre P."/>
            <person name="Daniel R."/>
        </authorList>
    </citation>
    <scope>NUCLEOTIDE SEQUENCE [LARGE SCALE GENOMIC DNA]</scope>
    <source>
        <strain evidence="8 9">BS-1</strain>
    </source>
</reference>
<gene>
    <name evidence="8" type="primary">licA</name>
    <name evidence="8" type="ORF">CAGA_09380</name>
</gene>
<evidence type="ECO:0000256" key="6">
    <source>
        <dbReference type="PIRSR" id="PIRSR000699-2"/>
    </source>
</evidence>
<protein>
    <submittedName>
        <fullName evidence="8">Lichenan-specific phosphotransferase enzyme IIA component</fullName>
        <ecNumber evidence="8">2.7.1.-</ecNumber>
    </submittedName>
</protein>
<evidence type="ECO:0000313" key="9">
    <source>
        <dbReference type="Proteomes" id="UP000297714"/>
    </source>
</evidence>
<dbReference type="Gene3D" id="1.20.58.80">
    <property type="entry name" value="Phosphotransferase system, lactose/cellobiose-type IIA subunit"/>
    <property type="match status" value="1"/>
</dbReference>
<dbReference type="PROSITE" id="PS51095">
    <property type="entry name" value="PTS_EIIA_TYPE_3"/>
    <property type="match status" value="1"/>
</dbReference>
<evidence type="ECO:0000256" key="7">
    <source>
        <dbReference type="PROSITE-ProRule" id="PRU00418"/>
    </source>
</evidence>
<dbReference type="PANTHER" id="PTHR34382">
    <property type="entry name" value="PTS SYSTEM N,N'-DIACETYLCHITOBIOSE-SPECIFIC EIIA COMPONENT"/>
    <property type="match status" value="1"/>
</dbReference>
<accession>A0A4Z0YAA8</accession>
<dbReference type="EMBL" id="SRMQ01000003">
    <property type="protein sequence ID" value="TGJ76868.1"/>
    <property type="molecule type" value="Genomic_DNA"/>
</dbReference>
<keyword evidence="3 8" id="KW-0808">Transferase</keyword>
<feature type="binding site" evidence="6">
    <location>
        <position position="78"/>
    </location>
    <ligand>
        <name>Mg(2+)</name>
        <dbReference type="ChEBI" id="CHEBI:18420"/>
        <note>ligand shared between all trimeric partners</note>
    </ligand>
</feature>
<keyword evidence="9" id="KW-1185">Reference proteome</keyword>
<dbReference type="Pfam" id="PF02255">
    <property type="entry name" value="PTS_IIA"/>
    <property type="match status" value="1"/>
</dbReference>
<feature type="active site" description="Tele-phosphohistidine intermediate" evidence="5">
    <location>
        <position position="75"/>
    </location>
</feature>
<dbReference type="InterPro" id="IPR003188">
    <property type="entry name" value="PTS_IIA_lac/cel"/>
</dbReference>
<dbReference type="EC" id="2.7.1.-" evidence="8"/>
<dbReference type="AlphaFoldDB" id="A0A4Z0YAA8"/>
<evidence type="ECO:0000313" key="8">
    <source>
        <dbReference type="EMBL" id="TGJ76868.1"/>
    </source>
</evidence>
<comment type="caution">
    <text evidence="8">The sequence shown here is derived from an EMBL/GenBank/DDBJ whole genome shotgun (WGS) entry which is preliminary data.</text>
</comment>
<evidence type="ECO:0000256" key="2">
    <source>
        <dbReference type="ARBA" id="ARBA00022597"/>
    </source>
</evidence>
<keyword evidence="2" id="KW-0762">Sugar transport</keyword>